<dbReference type="Pfam" id="PF06325">
    <property type="entry name" value="PrmA"/>
    <property type="match status" value="1"/>
</dbReference>
<dbReference type="PROSITE" id="PS51678">
    <property type="entry name" value="SAM_MT_PRMT"/>
    <property type="match status" value="1"/>
</dbReference>
<keyword evidence="6" id="KW-1185">Reference proteome</keyword>
<accession>A0ABU5VVY3</accession>
<dbReference type="EC" id="2.1.1.-" evidence="5"/>
<dbReference type="Gene3D" id="3.40.50.150">
    <property type="entry name" value="Vaccinia Virus protein VP39"/>
    <property type="match status" value="1"/>
</dbReference>
<feature type="domain" description="Protein arginine N-methyltransferase" evidence="4">
    <location>
        <begin position="163"/>
        <end position="300"/>
    </location>
</feature>
<dbReference type="InterPro" id="IPR029063">
    <property type="entry name" value="SAM-dependent_MTases_sf"/>
</dbReference>
<evidence type="ECO:0000313" key="6">
    <source>
        <dbReference type="Proteomes" id="UP001302274"/>
    </source>
</evidence>
<dbReference type="GO" id="GO:0032259">
    <property type="term" value="P:methylation"/>
    <property type="evidence" value="ECO:0007669"/>
    <property type="project" value="UniProtKB-KW"/>
</dbReference>
<evidence type="ECO:0000256" key="3">
    <source>
        <dbReference type="ARBA" id="ARBA00022691"/>
    </source>
</evidence>
<dbReference type="InterPro" id="IPR025799">
    <property type="entry name" value="Arg_MeTrfase"/>
</dbReference>
<dbReference type="Pfam" id="PF22528">
    <property type="entry name" value="PRMT_C"/>
    <property type="match status" value="1"/>
</dbReference>
<name>A0ABU5VVY3_9BACT</name>
<organism evidence="5 6">
    <name type="scientific">Bacteriovorax antarcticus</name>
    <dbReference type="NCBI Taxonomy" id="3088717"/>
    <lineage>
        <taxon>Bacteria</taxon>
        <taxon>Pseudomonadati</taxon>
        <taxon>Bdellovibrionota</taxon>
        <taxon>Bacteriovoracia</taxon>
        <taxon>Bacteriovoracales</taxon>
        <taxon>Bacteriovoracaceae</taxon>
        <taxon>Bacteriovorax</taxon>
    </lineage>
</organism>
<comment type="caution">
    <text evidence="5">The sequence shown here is derived from an EMBL/GenBank/DDBJ whole genome shotgun (WGS) entry which is preliminary data.</text>
</comment>
<evidence type="ECO:0000313" key="5">
    <source>
        <dbReference type="EMBL" id="MEA9357221.1"/>
    </source>
</evidence>
<dbReference type="RefSeq" id="WP_323577139.1">
    <property type="nucleotide sequence ID" value="NZ_JAYGJQ010000002.1"/>
</dbReference>
<reference evidence="5 6" key="1">
    <citation type="submission" date="2023-11" db="EMBL/GenBank/DDBJ databases">
        <title>A Novel Polar Bacteriovorax (B. antarcticus) Isolated from the Biocrust in Antarctica.</title>
        <authorList>
            <person name="Mun W."/>
            <person name="Choi S.Y."/>
            <person name="Mitchell R.J."/>
        </authorList>
    </citation>
    <scope>NUCLEOTIDE SEQUENCE [LARGE SCALE GENOMIC DNA]</scope>
    <source>
        <strain evidence="5 6">PP10</strain>
    </source>
</reference>
<evidence type="ECO:0000256" key="2">
    <source>
        <dbReference type="ARBA" id="ARBA00022679"/>
    </source>
</evidence>
<sequence length="309" mass="34460">MNNLIDELTPEEIAAGDVAITSELVPWHFPMMNDNVRNDAYEKALKAALKNGGTVLDIGSGSGLLSMMAARHGASHITTCDFVEMVAEKAKIITARNGFADKIQVINKLSTTLVPGTDFPERADILVTEIFDNGLLGEHALVAIEHARKHLLKPNAQLIPCGARVYAMCIESSEIYKNHRVETISGFDLSAFNQFSSYEYSGYHIEKSEHKALSKIASIFEFDFLKDTKDESVEITFEVTESGLCHAVVYWYELQLDKDTIISTAPYLPQLSCWKQAVQLLPKPMNLTKGETLKLVAHHDNEAIWFNRL</sequence>
<keyword evidence="3" id="KW-0949">S-adenosyl-L-methionine</keyword>
<protein>
    <submittedName>
        <fullName evidence="5">Class I SAM-dependent methyltransferase</fullName>
        <ecNumber evidence="5">2.1.1.-</ecNumber>
    </submittedName>
</protein>
<keyword evidence="2 5" id="KW-0808">Transferase</keyword>
<dbReference type="CDD" id="cd02440">
    <property type="entry name" value="AdoMet_MTases"/>
    <property type="match status" value="1"/>
</dbReference>
<evidence type="ECO:0000259" key="4">
    <source>
        <dbReference type="Pfam" id="PF22528"/>
    </source>
</evidence>
<dbReference type="Proteomes" id="UP001302274">
    <property type="component" value="Unassembled WGS sequence"/>
</dbReference>
<dbReference type="GO" id="GO:0008168">
    <property type="term" value="F:methyltransferase activity"/>
    <property type="evidence" value="ECO:0007669"/>
    <property type="project" value="UniProtKB-KW"/>
</dbReference>
<dbReference type="PANTHER" id="PTHR11006">
    <property type="entry name" value="PROTEIN ARGININE N-METHYLTRANSFERASE"/>
    <property type="match status" value="1"/>
</dbReference>
<dbReference type="SUPFAM" id="SSF53335">
    <property type="entry name" value="S-adenosyl-L-methionine-dependent methyltransferases"/>
    <property type="match status" value="1"/>
</dbReference>
<dbReference type="Gene3D" id="2.70.160.11">
    <property type="entry name" value="Hnrnp arginine n-methyltransferase1"/>
    <property type="match status" value="1"/>
</dbReference>
<dbReference type="InterPro" id="IPR055135">
    <property type="entry name" value="PRMT_dom"/>
</dbReference>
<keyword evidence="1 5" id="KW-0489">Methyltransferase</keyword>
<dbReference type="PANTHER" id="PTHR11006:SF4">
    <property type="entry name" value="PROTEIN ARGININE N-METHYLTRANSFERASE 7"/>
    <property type="match status" value="1"/>
</dbReference>
<evidence type="ECO:0000256" key="1">
    <source>
        <dbReference type="ARBA" id="ARBA00022603"/>
    </source>
</evidence>
<proteinExistence type="predicted"/>
<gene>
    <name evidence="5" type="ORF">SHI21_13435</name>
</gene>
<dbReference type="EMBL" id="JAYGJQ010000002">
    <property type="protein sequence ID" value="MEA9357221.1"/>
    <property type="molecule type" value="Genomic_DNA"/>
</dbReference>